<keyword evidence="3" id="KW-1185">Reference proteome</keyword>
<dbReference type="Proteomes" id="UP000078541">
    <property type="component" value="Unassembled WGS sequence"/>
</dbReference>
<name>A0A195FRG8_9HYME</name>
<evidence type="ECO:0000313" key="2">
    <source>
        <dbReference type="EMBL" id="KYN43190.1"/>
    </source>
</evidence>
<feature type="compositionally biased region" description="Polar residues" evidence="1">
    <location>
        <begin position="22"/>
        <end position="34"/>
    </location>
</feature>
<organism evidence="2 3">
    <name type="scientific">Trachymyrmex septentrionalis</name>
    <dbReference type="NCBI Taxonomy" id="34720"/>
    <lineage>
        <taxon>Eukaryota</taxon>
        <taxon>Metazoa</taxon>
        <taxon>Ecdysozoa</taxon>
        <taxon>Arthropoda</taxon>
        <taxon>Hexapoda</taxon>
        <taxon>Insecta</taxon>
        <taxon>Pterygota</taxon>
        <taxon>Neoptera</taxon>
        <taxon>Endopterygota</taxon>
        <taxon>Hymenoptera</taxon>
        <taxon>Apocrita</taxon>
        <taxon>Aculeata</taxon>
        <taxon>Formicoidea</taxon>
        <taxon>Formicidae</taxon>
        <taxon>Myrmicinae</taxon>
        <taxon>Trachymyrmex</taxon>
    </lineage>
</organism>
<accession>A0A195FRG8</accession>
<feature type="non-terminal residue" evidence="2">
    <location>
        <position position="1"/>
    </location>
</feature>
<proteinExistence type="predicted"/>
<evidence type="ECO:0000313" key="3">
    <source>
        <dbReference type="Proteomes" id="UP000078541"/>
    </source>
</evidence>
<sequence length="76" mass="8803">RRTLRTFRSIRRVERRQKAGKQNRTCMNTKSEGNSKPLYIANSNKLYVIQTTSPVPRTELVRATRPPSENWSSAVI</sequence>
<gene>
    <name evidence="2" type="ORF">ALC56_02372</name>
</gene>
<feature type="region of interest" description="Disordered" evidence="1">
    <location>
        <begin position="14"/>
        <end position="37"/>
    </location>
</feature>
<evidence type="ECO:0000256" key="1">
    <source>
        <dbReference type="SAM" id="MobiDB-lite"/>
    </source>
</evidence>
<protein>
    <submittedName>
        <fullName evidence="2">Uncharacterized protein</fullName>
    </submittedName>
</protein>
<dbReference type="EMBL" id="KQ981285">
    <property type="protein sequence ID" value="KYN43190.1"/>
    <property type="molecule type" value="Genomic_DNA"/>
</dbReference>
<reference evidence="2 3" key="1">
    <citation type="submission" date="2016-03" db="EMBL/GenBank/DDBJ databases">
        <title>Trachymyrmex septentrionalis WGS genome.</title>
        <authorList>
            <person name="Nygaard S."/>
            <person name="Hu H."/>
            <person name="Boomsma J."/>
            <person name="Zhang G."/>
        </authorList>
    </citation>
    <scope>NUCLEOTIDE SEQUENCE [LARGE SCALE GENOMIC DNA]</scope>
    <source>
        <strain evidence="2">Tsep2-gDNA-1</strain>
        <tissue evidence="2">Whole body</tissue>
    </source>
</reference>
<dbReference type="AlphaFoldDB" id="A0A195FRG8"/>